<dbReference type="EMBL" id="JBHTJI010000001">
    <property type="protein sequence ID" value="MFD0989564.1"/>
    <property type="molecule type" value="Genomic_DNA"/>
</dbReference>
<evidence type="ECO:0000313" key="3">
    <source>
        <dbReference type="Proteomes" id="UP001597061"/>
    </source>
</evidence>
<proteinExistence type="predicted"/>
<dbReference type="Gene3D" id="3.90.550.10">
    <property type="entry name" value="Spore Coat Polysaccharide Biosynthesis Protein SpsA, Chain A"/>
    <property type="match status" value="1"/>
</dbReference>
<dbReference type="EC" id="2.4.-.-" evidence="2"/>
<dbReference type="PANTHER" id="PTHR22916">
    <property type="entry name" value="GLYCOSYLTRANSFERASE"/>
    <property type="match status" value="1"/>
</dbReference>
<protein>
    <submittedName>
        <fullName evidence="2">Glycosyltransferase family 2 protein</fullName>
        <ecNumber evidence="2">2.4.-.-</ecNumber>
    </submittedName>
</protein>
<organism evidence="2 3">
    <name type="scientific">Mariniflexile jejuense</name>
    <dbReference type="NCBI Taxonomy" id="1173582"/>
    <lineage>
        <taxon>Bacteria</taxon>
        <taxon>Pseudomonadati</taxon>
        <taxon>Bacteroidota</taxon>
        <taxon>Flavobacteriia</taxon>
        <taxon>Flavobacteriales</taxon>
        <taxon>Flavobacteriaceae</taxon>
        <taxon>Mariniflexile</taxon>
    </lineage>
</organism>
<dbReference type="CDD" id="cd06433">
    <property type="entry name" value="GT_2_WfgS_like"/>
    <property type="match status" value="1"/>
</dbReference>
<comment type="caution">
    <text evidence="2">The sequence shown here is derived from an EMBL/GenBank/DDBJ whole genome shotgun (WGS) entry which is preliminary data.</text>
</comment>
<feature type="domain" description="Glycosyltransferase 2-like" evidence="1">
    <location>
        <begin position="5"/>
        <end position="128"/>
    </location>
</feature>
<dbReference type="Proteomes" id="UP001597061">
    <property type="component" value="Unassembled WGS sequence"/>
</dbReference>
<dbReference type="SUPFAM" id="SSF53448">
    <property type="entry name" value="Nucleotide-diphospho-sugar transferases"/>
    <property type="match status" value="1"/>
</dbReference>
<evidence type="ECO:0000313" key="2">
    <source>
        <dbReference type="EMBL" id="MFD0989564.1"/>
    </source>
</evidence>
<dbReference type="InterPro" id="IPR029044">
    <property type="entry name" value="Nucleotide-diphossugar_trans"/>
</dbReference>
<evidence type="ECO:0000259" key="1">
    <source>
        <dbReference type="Pfam" id="PF00535"/>
    </source>
</evidence>
<keyword evidence="2" id="KW-0328">Glycosyltransferase</keyword>
<dbReference type="RefSeq" id="WP_379925142.1">
    <property type="nucleotide sequence ID" value="NZ_JBHTJI010000001.1"/>
</dbReference>
<dbReference type="GO" id="GO:0016757">
    <property type="term" value="F:glycosyltransferase activity"/>
    <property type="evidence" value="ECO:0007669"/>
    <property type="project" value="UniProtKB-KW"/>
</dbReference>
<name>A0ABW3JHY7_9FLAO</name>
<dbReference type="Pfam" id="PF00535">
    <property type="entry name" value="Glycos_transf_2"/>
    <property type="match status" value="1"/>
</dbReference>
<keyword evidence="2" id="KW-0808">Transferase</keyword>
<keyword evidence="3" id="KW-1185">Reference proteome</keyword>
<accession>A0ABW3JHY7</accession>
<reference evidence="3" key="1">
    <citation type="journal article" date="2019" name="Int. J. Syst. Evol. Microbiol.">
        <title>The Global Catalogue of Microorganisms (GCM) 10K type strain sequencing project: providing services to taxonomists for standard genome sequencing and annotation.</title>
        <authorList>
            <consortium name="The Broad Institute Genomics Platform"/>
            <consortium name="The Broad Institute Genome Sequencing Center for Infectious Disease"/>
            <person name="Wu L."/>
            <person name="Ma J."/>
        </authorList>
    </citation>
    <scope>NUCLEOTIDE SEQUENCE [LARGE SCALE GENOMIC DNA]</scope>
    <source>
        <strain evidence="3">CCUG 62414</strain>
    </source>
</reference>
<dbReference type="PANTHER" id="PTHR22916:SF67">
    <property type="entry name" value="COLANIC ACID BIOSYNTHESIS GLYCOSYL TRANSFERASE WCAE-RELATED"/>
    <property type="match status" value="1"/>
</dbReference>
<gene>
    <name evidence="2" type="ORF">ACFQ1R_05615</name>
</gene>
<dbReference type="InterPro" id="IPR001173">
    <property type="entry name" value="Glyco_trans_2-like"/>
</dbReference>
<sequence>MKKLSIITVNYNNLEGLKTTFKSVKNQTWQDFEYLVIDGDSTDGSIAFLEDNVAHINYWVSEPDTGVYHAMNKGVLKATGEYLLFLNSGDHFFNNKVLAKNIYSVENYDIIYFNQKVVGKTKTFIKEYPDTLSFAYFLKDNLPHQASFIKSELLKSEGLFEEDFKIVSDWKFFLDSICKHNASYCHIDKTLTVFYQDGISSKLENLKVIEAEKQIVLKKSYSLFMNDLDDVLKYMTIVHNLRRSKKIKLLIKLRLLNKF</sequence>